<proteinExistence type="predicted"/>
<dbReference type="EMBL" id="JBIAQY010000032">
    <property type="protein sequence ID" value="MFF3574858.1"/>
    <property type="molecule type" value="Genomic_DNA"/>
</dbReference>
<evidence type="ECO:0000313" key="1">
    <source>
        <dbReference type="EMBL" id="MFF3574858.1"/>
    </source>
</evidence>
<dbReference type="Proteomes" id="UP001601992">
    <property type="component" value="Unassembled WGS sequence"/>
</dbReference>
<sequence>MGAVEAFMANLHRVPDEPSIELPQVALAYDRAATSARHRLR</sequence>
<protein>
    <submittedName>
        <fullName evidence="1">Uncharacterized protein</fullName>
    </submittedName>
</protein>
<keyword evidence="2" id="KW-1185">Reference proteome</keyword>
<name>A0ABW6SEV1_9NOCA</name>
<organism evidence="1 2">
    <name type="scientific">Nocardia jiangxiensis</name>
    <dbReference type="NCBI Taxonomy" id="282685"/>
    <lineage>
        <taxon>Bacteria</taxon>
        <taxon>Bacillati</taxon>
        <taxon>Actinomycetota</taxon>
        <taxon>Actinomycetes</taxon>
        <taxon>Mycobacteriales</taxon>
        <taxon>Nocardiaceae</taxon>
        <taxon>Nocardia</taxon>
    </lineage>
</organism>
<comment type="caution">
    <text evidence="1">The sequence shown here is derived from an EMBL/GenBank/DDBJ whole genome shotgun (WGS) entry which is preliminary data.</text>
</comment>
<gene>
    <name evidence="1" type="ORF">ACFYXQ_44650</name>
</gene>
<accession>A0ABW6SEV1</accession>
<dbReference type="RefSeq" id="WP_281033101.1">
    <property type="nucleotide sequence ID" value="NZ_JBIAQY010000032.1"/>
</dbReference>
<reference evidence="1 2" key="1">
    <citation type="submission" date="2024-10" db="EMBL/GenBank/DDBJ databases">
        <title>The Natural Products Discovery Center: Release of the First 8490 Sequenced Strains for Exploring Actinobacteria Biosynthetic Diversity.</title>
        <authorList>
            <person name="Kalkreuter E."/>
            <person name="Kautsar S.A."/>
            <person name="Yang D."/>
            <person name="Bader C.D."/>
            <person name="Teijaro C.N."/>
            <person name="Fluegel L."/>
            <person name="Davis C.M."/>
            <person name="Simpson J.R."/>
            <person name="Lauterbach L."/>
            <person name="Steele A.D."/>
            <person name="Gui C."/>
            <person name="Meng S."/>
            <person name="Li G."/>
            <person name="Viehrig K."/>
            <person name="Ye F."/>
            <person name="Su P."/>
            <person name="Kiefer A.F."/>
            <person name="Nichols A."/>
            <person name="Cepeda A.J."/>
            <person name="Yan W."/>
            <person name="Fan B."/>
            <person name="Jiang Y."/>
            <person name="Adhikari A."/>
            <person name="Zheng C.-J."/>
            <person name="Schuster L."/>
            <person name="Cowan T.M."/>
            <person name="Smanski M.J."/>
            <person name="Chevrette M.G."/>
            <person name="De Carvalho L.P.S."/>
            <person name="Shen B."/>
        </authorList>
    </citation>
    <scope>NUCLEOTIDE SEQUENCE [LARGE SCALE GENOMIC DNA]</scope>
    <source>
        <strain evidence="1 2">NPDC002593</strain>
    </source>
</reference>
<evidence type="ECO:0000313" key="2">
    <source>
        <dbReference type="Proteomes" id="UP001601992"/>
    </source>
</evidence>